<organism evidence="2 3">
    <name type="scientific">Tetracentron sinense</name>
    <name type="common">Spur-leaf</name>
    <dbReference type="NCBI Taxonomy" id="13715"/>
    <lineage>
        <taxon>Eukaryota</taxon>
        <taxon>Viridiplantae</taxon>
        <taxon>Streptophyta</taxon>
        <taxon>Embryophyta</taxon>
        <taxon>Tracheophyta</taxon>
        <taxon>Spermatophyta</taxon>
        <taxon>Magnoliopsida</taxon>
        <taxon>Trochodendrales</taxon>
        <taxon>Trochodendraceae</taxon>
        <taxon>Tetracentron</taxon>
    </lineage>
</organism>
<dbReference type="OrthoDB" id="1903594at2759"/>
<comment type="caution">
    <text evidence="2">The sequence shown here is derived from an EMBL/GenBank/DDBJ whole genome shotgun (WGS) entry which is preliminary data.</text>
</comment>
<dbReference type="OMA" id="MEQRCLM"/>
<dbReference type="Pfam" id="PF12507">
    <property type="entry name" value="HCMV_UL139"/>
    <property type="match status" value="1"/>
</dbReference>
<name>A0A834YT14_TETSI</name>
<evidence type="ECO:0000313" key="3">
    <source>
        <dbReference type="Proteomes" id="UP000655225"/>
    </source>
</evidence>
<dbReference type="Proteomes" id="UP000655225">
    <property type="component" value="Unassembled WGS sequence"/>
</dbReference>
<feature type="coiled-coil region" evidence="1">
    <location>
        <begin position="134"/>
        <end position="183"/>
    </location>
</feature>
<dbReference type="EMBL" id="JABCRI010000017">
    <property type="protein sequence ID" value="KAF8391071.1"/>
    <property type="molecule type" value="Genomic_DNA"/>
</dbReference>
<feature type="coiled-coil region" evidence="1">
    <location>
        <begin position="67"/>
        <end position="101"/>
    </location>
</feature>
<sequence length="222" mass="25864">MALPSAFQERLQQMEEIRNQRLSLLQAEKELQTKKYLLLASKLSNIRFMEQRCLMQEQKKAVLSFKILANKSEIESLEAKYQSAAQQFRDLKCEVEALEECKKEKENFYEMKSSEMKEFKEEVERCVSASRMQVQAMRNSVNELKSSLNELQGNNGYFNNSEIAAAETRKAELLAVKENLERSLASNYQLRAHFQKQLQSLLFSQNQEGKKLTQSSQRKSQN</sequence>
<gene>
    <name evidence="2" type="ORF">HHK36_023371</name>
</gene>
<keyword evidence="3" id="KW-1185">Reference proteome</keyword>
<dbReference type="PANTHER" id="PTHR37214:SF2">
    <property type="entry name" value="CYTOMEGALOVIRUS UL139 PROTEIN"/>
    <property type="match status" value="1"/>
</dbReference>
<protein>
    <submittedName>
        <fullName evidence="2">Uncharacterized protein</fullName>
    </submittedName>
</protein>
<evidence type="ECO:0000256" key="1">
    <source>
        <dbReference type="SAM" id="Coils"/>
    </source>
</evidence>
<dbReference type="PANTHER" id="PTHR37214">
    <property type="entry name" value="CYTOMEGALOVIRUS UL139 PROTEIN"/>
    <property type="match status" value="1"/>
</dbReference>
<keyword evidence="1" id="KW-0175">Coiled coil</keyword>
<accession>A0A834YT14</accession>
<reference evidence="2 3" key="1">
    <citation type="submission" date="2020-04" db="EMBL/GenBank/DDBJ databases">
        <title>Plant Genome Project.</title>
        <authorList>
            <person name="Zhang R.-G."/>
        </authorList>
    </citation>
    <scope>NUCLEOTIDE SEQUENCE [LARGE SCALE GENOMIC DNA]</scope>
    <source>
        <strain evidence="2">YNK0</strain>
        <tissue evidence="2">Leaf</tissue>
    </source>
</reference>
<proteinExistence type="predicted"/>
<dbReference type="AlphaFoldDB" id="A0A834YT14"/>
<dbReference type="InterPro" id="IPR021042">
    <property type="entry name" value="Herpes_UL139_cytomegalovirus"/>
</dbReference>
<evidence type="ECO:0000313" key="2">
    <source>
        <dbReference type="EMBL" id="KAF8391071.1"/>
    </source>
</evidence>